<feature type="transmembrane region" description="Helical" evidence="2">
    <location>
        <begin position="230"/>
        <end position="251"/>
    </location>
</feature>
<organism evidence="4 5">
    <name type="scientific">Mycena venus</name>
    <dbReference type="NCBI Taxonomy" id="2733690"/>
    <lineage>
        <taxon>Eukaryota</taxon>
        <taxon>Fungi</taxon>
        <taxon>Dikarya</taxon>
        <taxon>Basidiomycota</taxon>
        <taxon>Agaricomycotina</taxon>
        <taxon>Agaricomycetes</taxon>
        <taxon>Agaricomycetidae</taxon>
        <taxon>Agaricales</taxon>
        <taxon>Marasmiineae</taxon>
        <taxon>Mycenaceae</taxon>
        <taxon>Mycena</taxon>
    </lineage>
</organism>
<gene>
    <name evidence="4" type="ORF">MVEN_02288400</name>
</gene>
<dbReference type="InterPro" id="IPR045338">
    <property type="entry name" value="DUF6535"/>
</dbReference>
<dbReference type="AlphaFoldDB" id="A0A8H7CES1"/>
<dbReference type="OrthoDB" id="2971811at2759"/>
<keyword evidence="2" id="KW-0812">Transmembrane</keyword>
<keyword evidence="2" id="KW-1133">Transmembrane helix</keyword>
<evidence type="ECO:0000313" key="5">
    <source>
        <dbReference type="Proteomes" id="UP000620124"/>
    </source>
</evidence>
<feature type="transmembrane region" description="Helical" evidence="2">
    <location>
        <begin position="107"/>
        <end position="126"/>
    </location>
</feature>
<feature type="domain" description="DUF6535" evidence="3">
    <location>
        <begin position="82"/>
        <end position="252"/>
    </location>
</feature>
<protein>
    <recommendedName>
        <fullName evidence="3">DUF6535 domain-containing protein</fullName>
    </recommendedName>
</protein>
<keyword evidence="5" id="KW-1185">Reference proteome</keyword>
<dbReference type="Pfam" id="PF20153">
    <property type="entry name" value="DUF6535"/>
    <property type="match status" value="1"/>
</dbReference>
<evidence type="ECO:0000313" key="4">
    <source>
        <dbReference type="EMBL" id="KAF7334585.1"/>
    </source>
</evidence>
<feature type="transmembrane region" description="Helical" evidence="2">
    <location>
        <begin position="163"/>
        <end position="188"/>
    </location>
</feature>
<name>A0A8H7CES1_9AGAR</name>
<feature type="transmembrane region" description="Helical" evidence="2">
    <location>
        <begin position="257"/>
        <end position="282"/>
    </location>
</feature>
<evidence type="ECO:0000256" key="2">
    <source>
        <dbReference type="SAM" id="Phobius"/>
    </source>
</evidence>
<proteinExistence type="predicted"/>
<sequence length="970" mass="108776">MSRSSVPLRPPRPTRLNQGPGPSPVDEALVSETETRNPVQMSFDGLLLQQFHSLNVSLEKLNSAIMSLKPQPQSSDKKTAFWTAYKSLVDEFDQEFQRKYGNDLDTALIFAGLFSAVSSAFIIQVQPDLQPNQGMMPELLGILVQNMNATTAPVFAPQTGPPVITIVAQSLLYFSLFATLLTALLAVLGKQWLLHYDSVGERGTIEERGLERQRKFEGLKRWKFDLVMQIFPLLLQLALLLFAVALSFYLWTINRAIAGIILGLTVVGFILHDAMVISALVFPDSPFQTSLTTLLGVAIEIFPVPQSLHNLNKATGRHIRRVLAVLRRSSARTRSAYSSFVKSIHPLLPQFNKVEPIAEPSSPQPIRIFEKIPLASKEVPAVVWALETSTDPKLVEAAAALTPNLQWPIDLDLRPSLKRLSDTFNQCLDHRGNRRHRTVILDGMRHRSISCIKAFGVLEMTDSELESVDTPPLTQWSLRFIAAQNPAEKHLSTILKFFQPEEHSLSDLSLLSDFLFCINSFFVPPDIHDLSVMDKSEHHTILATLLFENLANRLTDPKPLDPDIATGIVAQILKFKFDFHPLRRNGRSASAVYRFCAVPALGISAIISALRLLRLDALELHLINLSENNSTADVAWAYRAMEHLHTSQAMDPDIIGDLLQIPLHHGHVLAWPSIAVFRTILWALSCGNRRTSLLACIHLLLPSVHHWFEDNALRPILQQDSTWTSLGIVLVQAHMLYPPTFMYPMMSRYITLGDKISQMPEWTPVVTEDLSGWLVNLTVLLGGKGEQPRQQFCAVLARLWNASDESEAFEDEKALVMSFAVLADTWDQFDLSSPRKIQSLLRLIECTVSIAFCARLVDEYRNTISDPSQCFKDIIMPRLGQAVLRATERLNGKFNPDLNDIATSAAQILSRLASTINDELKNRPQPTDEWMDRRVEIGYWRGLQTGFEKDIKTLPGFSSKTSLIAEVPDI</sequence>
<comment type="caution">
    <text evidence="4">The sequence shown here is derived from an EMBL/GenBank/DDBJ whole genome shotgun (WGS) entry which is preliminary data.</text>
</comment>
<accession>A0A8H7CES1</accession>
<feature type="region of interest" description="Disordered" evidence="1">
    <location>
        <begin position="1"/>
        <end position="26"/>
    </location>
</feature>
<evidence type="ECO:0000256" key="1">
    <source>
        <dbReference type="SAM" id="MobiDB-lite"/>
    </source>
</evidence>
<evidence type="ECO:0000259" key="3">
    <source>
        <dbReference type="Pfam" id="PF20153"/>
    </source>
</evidence>
<dbReference type="EMBL" id="JACAZI010000026">
    <property type="protein sequence ID" value="KAF7334585.1"/>
    <property type="molecule type" value="Genomic_DNA"/>
</dbReference>
<keyword evidence="2" id="KW-0472">Membrane</keyword>
<dbReference type="Proteomes" id="UP000620124">
    <property type="component" value="Unassembled WGS sequence"/>
</dbReference>
<reference evidence="4" key="1">
    <citation type="submission" date="2020-05" db="EMBL/GenBank/DDBJ databases">
        <title>Mycena genomes resolve the evolution of fungal bioluminescence.</title>
        <authorList>
            <person name="Tsai I.J."/>
        </authorList>
    </citation>
    <scope>NUCLEOTIDE SEQUENCE</scope>
    <source>
        <strain evidence="4">CCC161011</strain>
    </source>
</reference>